<accession>A0A0M3HPC6</accession>
<evidence type="ECO:0000256" key="6">
    <source>
        <dbReference type="PROSITE-ProRule" id="PRU00706"/>
    </source>
</evidence>
<dbReference type="InterPro" id="IPR034907">
    <property type="entry name" value="NDK-like_dom"/>
</dbReference>
<evidence type="ECO:0000313" key="9">
    <source>
        <dbReference type="Proteomes" id="UP000036681"/>
    </source>
</evidence>
<dbReference type="Pfam" id="PF00334">
    <property type="entry name" value="NDK"/>
    <property type="match status" value="1"/>
</dbReference>
<dbReference type="AlphaFoldDB" id="A0A0M3HPC6"/>
<comment type="similarity">
    <text evidence="2 6">Belongs to the NDK family.</text>
</comment>
<dbReference type="SMART" id="SM00562">
    <property type="entry name" value="NDK"/>
    <property type="match status" value="1"/>
</dbReference>
<protein>
    <recommendedName>
        <fullName evidence="3">nucleoside-diphosphate kinase</fullName>
        <ecNumber evidence="3">2.7.4.6</ecNumber>
    </recommendedName>
</protein>
<comment type="caution">
    <text evidence="6">Lacks conserved residue(s) required for the propagation of feature annotation.</text>
</comment>
<proteinExistence type="inferred from homology"/>
<dbReference type="GO" id="GO:0004550">
    <property type="term" value="F:nucleoside diphosphate kinase activity"/>
    <property type="evidence" value="ECO:0007669"/>
    <property type="project" value="UniProtKB-EC"/>
</dbReference>
<keyword evidence="5" id="KW-0418">Kinase</keyword>
<dbReference type="SUPFAM" id="SSF54919">
    <property type="entry name" value="Nucleoside diphosphate kinase, NDK"/>
    <property type="match status" value="1"/>
</dbReference>
<dbReference type="WBParaSite" id="ALUE_0000371601-mRNA-1">
    <property type="protein sequence ID" value="ALUE_0000371601-mRNA-1"/>
    <property type="gene ID" value="ALUE_0000371601"/>
</dbReference>
<evidence type="ECO:0000256" key="7">
    <source>
        <dbReference type="SAM" id="MobiDB-lite"/>
    </source>
</evidence>
<sequence length="261" mass="29301">MSTAAKVSSVMWKALCRCRRNKVKEEEIAIANTIDFASTTNGEKTVVLFAAAVIQRALIGKLIERIERRNLSLDGIKMLWPTNEMLQIHFKGKSTTRNQKTIAERIETMTKSPIVVTIWRGVEAIKVCANACSELRHQFALDPASLTNSENTQQARKDIACWFRLEEISSIQPQPKTNTESRVEEIDEDQQQTAVEANIPATVGNATETPAAVELRREETKEEAASKEVAEKSPIQGPNANESKYKTRSNRLYKRRITSAI</sequence>
<evidence type="ECO:0000259" key="8">
    <source>
        <dbReference type="SMART" id="SM00562"/>
    </source>
</evidence>
<evidence type="ECO:0000313" key="10">
    <source>
        <dbReference type="WBParaSite" id="ALUE_0000371601-mRNA-1"/>
    </source>
</evidence>
<name>A0A0M3HPC6_ASCLU</name>
<dbReference type="PROSITE" id="PS51374">
    <property type="entry name" value="NDPK_LIKE"/>
    <property type="match status" value="1"/>
</dbReference>
<reference evidence="10" key="1">
    <citation type="submission" date="2017-02" db="UniProtKB">
        <authorList>
            <consortium name="WormBaseParasite"/>
        </authorList>
    </citation>
    <scope>IDENTIFICATION</scope>
</reference>
<dbReference type="PANTHER" id="PTHR11349">
    <property type="entry name" value="NUCLEOSIDE DIPHOSPHATE KINASE"/>
    <property type="match status" value="1"/>
</dbReference>
<evidence type="ECO:0000256" key="1">
    <source>
        <dbReference type="ARBA" id="ARBA00001946"/>
    </source>
</evidence>
<keyword evidence="4" id="KW-0808">Transferase</keyword>
<comment type="cofactor">
    <cofactor evidence="1">
        <name>Mg(2+)</name>
        <dbReference type="ChEBI" id="CHEBI:18420"/>
    </cofactor>
</comment>
<feature type="compositionally biased region" description="Basic residues" evidence="7">
    <location>
        <begin position="246"/>
        <end position="261"/>
    </location>
</feature>
<organism evidence="9 10">
    <name type="scientific">Ascaris lumbricoides</name>
    <name type="common">Giant roundworm</name>
    <dbReference type="NCBI Taxonomy" id="6252"/>
    <lineage>
        <taxon>Eukaryota</taxon>
        <taxon>Metazoa</taxon>
        <taxon>Ecdysozoa</taxon>
        <taxon>Nematoda</taxon>
        <taxon>Chromadorea</taxon>
        <taxon>Rhabditida</taxon>
        <taxon>Spirurina</taxon>
        <taxon>Ascaridomorpha</taxon>
        <taxon>Ascaridoidea</taxon>
        <taxon>Ascarididae</taxon>
        <taxon>Ascaris</taxon>
    </lineage>
</organism>
<dbReference type="Proteomes" id="UP000036681">
    <property type="component" value="Unplaced"/>
</dbReference>
<keyword evidence="9" id="KW-1185">Reference proteome</keyword>
<evidence type="ECO:0000256" key="2">
    <source>
        <dbReference type="ARBA" id="ARBA00008142"/>
    </source>
</evidence>
<evidence type="ECO:0000256" key="5">
    <source>
        <dbReference type="ARBA" id="ARBA00022777"/>
    </source>
</evidence>
<feature type="region of interest" description="Disordered" evidence="7">
    <location>
        <begin position="204"/>
        <end position="261"/>
    </location>
</feature>
<feature type="compositionally biased region" description="Basic and acidic residues" evidence="7">
    <location>
        <begin position="214"/>
        <end position="231"/>
    </location>
</feature>
<dbReference type="Gene3D" id="3.30.70.141">
    <property type="entry name" value="Nucleoside diphosphate kinase-like domain"/>
    <property type="match status" value="1"/>
</dbReference>
<evidence type="ECO:0000256" key="4">
    <source>
        <dbReference type="ARBA" id="ARBA00022679"/>
    </source>
</evidence>
<dbReference type="EC" id="2.7.4.6" evidence="3"/>
<evidence type="ECO:0000256" key="3">
    <source>
        <dbReference type="ARBA" id="ARBA00012966"/>
    </source>
</evidence>
<feature type="domain" description="Nucleoside diphosphate kinase-like" evidence="8">
    <location>
        <begin position="42"/>
        <end position="170"/>
    </location>
</feature>
<dbReference type="InterPro" id="IPR036850">
    <property type="entry name" value="NDK-like_dom_sf"/>
</dbReference>